<feature type="transmembrane region" description="Helical" evidence="1">
    <location>
        <begin position="12"/>
        <end position="30"/>
    </location>
</feature>
<gene>
    <name evidence="2" type="ORF">J2Z63_000669</name>
</gene>
<evidence type="ECO:0000313" key="2">
    <source>
        <dbReference type="EMBL" id="MDQ0568021.1"/>
    </source>
</evidence>
<protein>
    <submittedName>
        <fullName evidence="2">Membrane protease YdiL (CAAX protease family)</fullName>
    </submittedName>
</protein>
<dbReference type="RefSeq" id="WP_307445301.1">
    <property type="nucleotide sequence ID" value="NZ_JAUSWP010000007.1"/>
</dbReference>
<keyword evidence="2" id="KW-0645">Protease</keyword>
<reference evidence="2" key="1">
    <citation type="submission" date="2023-07" db="EMBL/GenBank/DDBJ databases">
        <title>Genomic Encyclopedia of Type Strains, Phase IV (KMG-IV): sequencing the most valuable type-strain genomes for metagenomic binning, comparative biology and taxonomic classification.</title>
        <authorList>
            <person name="Goeker M."/>
        </authorList>
    </citation>
    <scope>NUCLEOTIDE SEQUENCE [LARGE SCALE GENOMIC DNA]</scope>
    <source>
        <strain evidence="2">DSM 22019</strain>
    </source>
</reference>
<dbReference type="GO" id="GO:0008233">
    <property type="term" value="F:peptidase activity"/>
    <property type="evidence" value="ECO:0007669"/>
    <property type="project" value="UniProtKB-KW"/>
</dbReference>
<keyword evidence="1" id="KW-1133">Transmembrane helix</keyword>
<keyword evidence="3" id="KW-1185">Reference proteome</keyword>
<name>A0ABU0NG87_9MOLU</name>
<feature type="transmembrane region" description="Helical" evidence="1">
    <location>
        <begin position="83"/>
        <end position="106"/>
    </location>
</feature>
<proteinExistence type="predicted"/>
<keyword evidence="1" id="KW-0812">Transmembrane</keyword>
<comment type="caution">
    <text evidence="2">The sequence shown here is derived from an EMBL/GenBank/DDBJ whole genome shotgun (WGS) entry which is preliminary data.</text>
</comment>
<dbReference type="EMBL" id="JAUSWP010000007">
    <property type="protein sequence ID" value="MDQ0568021.1"/>
    <property type="molecule type" value="Genomic_DNA"/>
</dbReference>
<feature type="transmembrane region" description="Helical" evidence="1">
    <location>
        <begin position="42"/>
        <end position="63"/>
    </location>
</feature>
<keyword evidence="1" id="KW-0472">Membrane</keyword>
<evidence type="ECO:0000256" key="1">
    <source>
        <dbReference type="SAM" id="Phobius"/>
    </source>
</evidence>
<dbReference type="Proteomes" id="UP001236620">
    <property type="component" value="Unassembled WGS sequence"/>
</dbReference>
<dbReference type="InterPro" id="IPR050008">
    <property type="entry name" value="MMSYN1_0478-like"/>
</dbReference>
<keyword evidence="2" id="KW-0378">Hydrolase</keyword>
<evidence type="ECO:0000313" key="3">
    <source>
        <dbReference type="Proteomes" id="UP001236620"/>
    </source>
</evidence>
<dbReference type="NCBIfam" id="NF043065">
    <property type="entry name" value="MMSYN1_0478"/>
    <property type="match status" value="1"/>
</dbReference>
<accession>A0ABU0NG87</accession>
<organism evidence="2 3">
    <name type="scientific">Mycoplasma yeatsii</name>
    <dbReference type="NCBI Taxonomy" id="51365"/>
    <lineage>
        <taxon>Bacteria</taxon>
        <taxon>Bacillati</taxon>
        <taxon>Mycoplasmatota</taxon>
        <taxon>Mollicutes</taxon>
        <taxon>Mycoplasmataceae</taxon>
        <taxon>Mycoplasma</taxon>
    </lineage>
</organism>
<sequence>MNYKSHKFLKYLATIGSVILSISLLIIYLEKSQDNKKIFNSLQPYIALEIILLILGSLFLTSYMFIRWKWKNKSDYKYTKKDIIYLITGFSLYSSTVLITTIYFVLSLLINDQNSIKILFYVLLPITFLLMIVASIFETLSRIKEQLFLYKKEYEKIEKENETKIKVDFTKTKNNNESQIKLDDPENPFKD</sequence>
<dbReference type="GO" id="GO:0006508">
    <property type="term" value="P:proteolysis"/>
    <property type="evidence" value="ECO:0007669"/>
    <property type="project" value="UniProtKB-KW"/>
</dbReference>
<feature type="transmembrane region" description="Helical" evidence="1">
    <location>
        <begin position="118"/>
        <end position="137"/>
    </location>
</feature>